<dbReference type="RefSeq" id="WP_272437996.1">
    <property type="nucleotide sequence ID" value="NZ_JAMQKB010000032.1"/>
</dbReference>
<evidence type="ECO:0000313" key="2">
    <source>
        <dbReference type="Proteomes" id="UP001145050"/>
    </source>
</evidence>
<reference evidence="1" key="1">
    <citation type="submission" date="2022-06" db="EMBL/GenBank/DDBJ databases">
        <title>Aquibacillus sp. a new bacterium isolated from soil saline samples.</title>
        <authorList>
            <person name="Galisteo C."/>
            <person name="De La Haba R."/>
            <person name="Sanchez-Porro C."/>
            <person name="Ventosa A."/>
        </authorList>
    </citation>
    <scope>NUCLEOTIDE SEQUENCE</scope>
    <source>
        <strain evidence="1">3ASR75-11</strain>
    </source>
</reference>
<accession>A0A9X4AQ21</accession>
<name>A0A9X4AQ21_9BACI</name>
<proteinExistence type="predicted"/>
<gene>
    <name evidence="1" type="ORF">NC797_16880</name>
</gene>
<organism evidence="1 2">
    <name type="scientific">Terrihalobacillus insolitus</name>
    <dbReference type="NCBI Taxonomy" id="2950438"/>
    <lineage>
        <taxon>Bacteria</taxon>
        <taxon>Bacillati</taxon>
        <taxon>Bacillota</taxon>
        <taxon>Bacilli</taxon>
        <taxon>Bacillales</taxon>
        <taxon>Bacillaceae</taxon>
        <taxon>Terrihalobacillus</taxon>
    </lineage>
</organism>
<dbReference type="Proteomes" id="UP001145050">
    <property type="component" value="Unassembled WGS sequence"/>
</dbReference>
<dbReference type="EMBL" id="JAMQKB010000032">
    <property type="protein sequence ID" value="MDC3426173.1"/>
    <property type="molecule type" value="Genomic_DNA"/>
</dbReference>
<dbReference type="AlphaFoldDB" id="A0A9X4AQ21"/>
<keyword evidence="2" id="KW-1185">Reference proteome</keyword>
<protein>
    <submittedName>
        <fullName evidence="1">Uncharacterized protein</fullName>
    </submittedName>
</protein>
<comment type="caution">
    <text evidence="1">The sequence shown here is derived from an EMBL/GenBank/DDBJ whole genome shotgun (WGS) entry which is preliminary data.</text>
</comment>
<evidence type="ECO:0000313" key="1">
    <source>
        <dbReference type="EMBL" id="MDC3426173.1"/>
    </source>
</evidence>
<sequence>MEFIFNLIGSLFEGIGQDQSLNTKKIDDHIEKLKRYPWFKELYENEQYHQKIFTNRHVRRYLQSKGRVRRMIKYEKSRKKFITLLNAQIQPKS</sequence>